<dbReference type="Proteomes" id="UP000185911">
    <property type="component" value="Unassembled WGS sequence"/>
</dbReference>
<sequence length="55" mass="5863">MALCAGGNAPNITAFHFCNSVVLVSGQCGVPQWPGSTKLSRSFDEQRGHAVRPDF</sequence>
<accession>A0A1Q8YFP5</accession>
<protein>
    <submittedName>
        <fullName evidence="1">Uncharacterized protein</fullName>
    </submittedName>
</protein>
<proteinExistence type="predicted"/>
<keyword evidence="2" id="KW-1185">Reference proteome</keyword>
<evidence type="ECO:0000313" key="2">
    <source>
        <dbReference type="Proteomes" id="UP000185911"/>
    </source>
</evidence>
<reference evidence="1 2" key="1">
    <citation type="submission" date="2017-01" db="EMBL/GenBank/DDBJ databases">
        <title>Genome sequence of Rhodoferax antarcticus ANT.BR, a psychrophilic purple nonsulfur bacterium from an Antarctic microbial mat.</title>
        <authorList>
            <person name="Baker J."/>
            <person name="Riester C."/>
            <person name="Skinner B."/>
            <person name="Newell A."/>
            <person name="Swingley W."/>
            <person name="Madigan M."/>
            <person name="Jung D."/>
            <person name="Asao M."/>
            <person name="Chen M."/>
            <person name="Loughlin P."/>
            <person name="Pan H."/>
            <person name="Lin S."/>
            <person name="Li N."/>
            <person name="Shaw J."/>
            <person name="Prado M."/>
            <person name="Sherman C."/>
            <person name="Li X."/>
            <person name="Tang J."/>
            <person name="Blankenship R."/>
            <person name="Zhao T."/>
            <person name="Touchman J."/>
            <person name="Sattley M."/>
        </authorList>
    </citation>
    <scope>NUCLEOTIDE SEQUENCE [LARGE SCALE GENOMIC DNA]</scope>
    <source>
        <strain evidence="1 2">ANT.BR</strain>
    </source>
</reference>
<name>A0A1Q8YFP5_9BURK</name>
<gene>
    <name evidence="1" type="ORF">BLL52_1592</name>
</gene>
<dbReference type="EMBL" id="MSYM01000011">
    <property type="protein sequence ID" value="OLP06846.1"/>
    <property type="molecule type" value="Genomic_DNA"/>
</dbReference>
<comment type="caution">
    <text evidence="1">The sequence shown here is derived from an EMBL/GenBank/DDBJ whole genome shotgun (WGS) entry which is preliminary data.</text>
</comment>
<evidence type="ECO:0000313" key="1">
    <source>
        <dbReference type="EMBL" id="OLP06846.1"/>
    </source>
</evidence>
<dbReference type="AlphaFoldDB" id="A0A1Q8YFP5"/>
<organism evidence="1 2">
    <name type="scientific">Rhodoferax antarcticus ANT.BR</name>
    <dbReference type="NCBI Taxonomy" id="1111071"/>
    <lineage>
        <taxon>Bacteria</taxon>
        <taxon>Pseudomonadati</taxon>
        <taxon>Pseudomonadota</taxon>
        <taxon>Betaproteobacteria</taxon>
        <taxon>Burkholderiales</taxon>
        <taxon>Comamonadaceae</taxon>
        <taxon>Rhodoferax</taxon>
    </lineage>
</organism>